<proteinExistence type="predicted"/>
<dbReference type="EMBL" id="CP011266">
    <property type="protein sequence ID" value="ALT68284.1"/>
    <property type="molecule type" value="Genomic_DNA"/>
</dbReference>
<accession>A0A0U3CIA9</accession>
<name>A0A0U3CIA9_9EURY</name>
<gene>
    <name evidence="1" type="ORF">sm9_0482</name>
</gene>
<dbReference type="AlphaFoldDB" id="A0A0U3CIA9"/>
<organism evidence="1 2">
    <name type="scientific">Methanobrevibacter millerae</name>
    <dbReference type="NCBI Taxonomy" id="230361"/>
    <lineage>
        <taxon>Archaea</taxon>
        <taxon>Methanobacteriati</taxon>
        <taxon>Methanobacteriota</taxon>
        <taxon>Methanomada group</taxon>
        <taxon>Methanobacteria</taxon>
        <taxon>Methanobacteriales</taxon>
        <taxon>Methanobacteriaceae</taxon>
        <taxon>Methanobrevibacter</taxon>
    </lineage>
</organism>
<dbReference type="Proteomes" id="UP000067738">
    <property type="component" value="Chromosome"/>
</dbReference>
<dbReference type="KEGG" id="mmil:sm9_0482"/>
<evidence type="ECO:0000313" key="1">
    <source>
        <dbReference type="EMBL" id="ALT68284.1"/>
    </source>
</evidence>
<sequence>MRLYNPMGIKYIKVLSITYYQIKTIFHSKNNFIFQKQCLFLKIRKYK</sequence>
<dbReference type="PATRIC" id="fig|230361.4.peg.498"/>
<evidence type="ECO:0000313" key="2">
    <source>
        <dbReference type="Proteomes" id="UP000067738"/>
    </source>
</evidence>
<protein>
    <submittedName>
        <fullName evidence="1">Uncharacterized protein</fullName>
    </submittedName>
</protein>
<reference evidence="1 2" key="1">
    <citation type="submission" date="2015-04" db="EMBL/GenBank/DDBJ databases">
        <title>The complete genome sequence of the rumen methanogen Methanobrevibacter millerae SM9.</title>
        <authorList>
            <person name="Leahy S.C."/>
            <person name="Kelly W.J."/>
            <person name="Pacheco D.M."/>
            <person name="Li D."/>
            <person name="Altermann E."/>
            <person name="Attwood G.T."/>
        </authorList>
    </citation>
    <scope>NUCLEOTIDE SEQUENCE [LARGE SCALE GENOMIC DNA]</scope>
    <source>
        <strain evidence="1 2">SM9</strain>
    </source>
</reference>
<keyword evidence="2" id="KW-1185">Reference proteome</keyword>